<feature type="compositionally biased region" description="Polar residues" evidence="1">
    <location>
        <begin position="56"/>
        <end position="71"/>
    </location>
</feature>
<evidence type="ECO:0000313" key="2">
    <source>
        <dbReference type="Proteomes" id="UP000189701"/>
    </source>
</evidence>
<dbReference type="RefSeq" id="XP_009800739.1">
    <property type="nucleotide sequence ID" value="XM_009802437.1"/>
</dbReference>
<dbReference type="PANTHER" id="PTHR35218:SF8">
    <property type="entry name" value="ENDONUCLEASE_EXONUCLEASE_PHOSPHATASE"/>
    <property type="match status" value="1"/>
</dbReference>
<reference evidence="3" key="2">
    <citation type="submission" date="2025-08" db="UniProtKB">
        <authorList>
            <consortium name="RefSeq"/>
        </authorList>
    </citation>
    <scope>IDENTIFICATION</scope>
    <source>
        <tissue evidence="3">Leaf</tissue>
    </source>
</reference>
<protein>
    <submittedName>
        <fullName evidence="3">Uncharacterized protein LOC104246596</fullName>
    </submittedName>
</protein>
<proteinExistence type="predicted"/>
<name>A0A1U7YNB9_NICSY</name>
<feature type="compositionally biased region" description="Polar residues" evidence="1">
    <location>
        <begin position="159"/>
        <end position="168"/>
    </location>
</feature>
<dbReference type="SUPFAM" id="SSF56219">
    <property type="entry name" value="DNase I-like"/>
    <property type="match status" value="1"/>
</dbReference>
<dbReference type="PANTHER" id="PTHR35218">
    <property type="entry name" value="RNASE H DOMAIN-CONTAINING PROTEIN"/>
    <property type="match status" value="1"/>
</dbReference>
<gene>
    <name evidence="3" type="primary">LOC104246596</name>
</gene>
<reference evidence="2" key="1">
    <citation type="journal article" date="2013" name="Genome Biol.">
        <title>Reference genomes and transcriptomes of Nicotiana sylvestris and Nicotiana tomentosiformis.</title>
        <authorList>
            <person name="Sierro N."/>
            <person name="Battey J.N."/>
            <person name="Ouadi S."/>
            <person name="Bovet L."/>
            <person name="Goepfert S."/>
            <person name="Bakaher N."/>
            <person name="Peitsch M.C."/>
            <person name="Ivanov N.V."/>
        </authorList>
    </citation>
    <scope>NUCLEOTIDE SEQUENCE [LARGE SCALE GENOMIC DNA]</scope>
</reference>
<dbReference type="AlphaFoldDB" id="A0A1U7YNB9"/>
<dbReference type="InterPro" id="IPR036691">
    <property type="entry name" value="Endo/exonu/phosph_ase_sf"/>
</dbReference>
<dbReference type="Proteomes" id="UP000189701">
    <property type="component" value="Unplaced"/>
</dbReference>
<organism evidence="2 3">
    <name type="scientific">Nicotiana sylvestris</name>
    <name type="common">Wood tobacco</name>
    <name type="synonym">South American tobacco</name>
    <dbReference type="NCBI Taxonomy" id="4096"/>
    <lineage>
        <taxon>Eukaryota</taxon>
        <taxon>Viridiplantae</taxon>
        <taxon>Streptophyta</taxon>
        <taxon>Embryophyta</taxon>
        <taxon>Tracheophyta</taxon>
        <taxon>Spermatophyta</taxon>
        <taxon>Magnoliopsida</taxon>
        <taxon>eudicotyledons</taxon>
        <taxon>Gunneridae</taxon>
        <taxon>Pentapetalae</taxon>
        <taxon>asterids</taxon>
        <taxon>lamiids</taxon>
        <taxon>Solanales</taxon>
        <taxon>Solanaceae</taxon>
        <taxon>Nicotianoideae</taxon>
        <taxon>Nicotianeae</taxon>
        <taxon>Nicotiana</taxon>
    </lineage>
</organism>
<keyword evidence="2" id="KW-1185">Reference proteome</keyword>
<sequence>MAMMISIKWFYKIHLLANIPRSGNGGPNGGPNLRNNRLPNSPNAIIFCTTREEHFSASQQHQKGNQQGPRNSQKEKHIRGGGSNLRPTTNRLAPTGLSQGDRVQSQHQQGSSGPVILCPRSMVKCDLSLVSLQTHGPINPLLNLTQVLSLKRKTPPSPTRVQQGTGNPQEGLHQPSPSPLMNYIIWNVMGGNNAEFKRHYMEMVKMHKPAMLVLLEKKKMADHKKLTEELQFDMIIQSPVIGLSGGIVIMWKEDIVSVEEVATTPQGIHAMVKVLNMQYGQGRGEAHLSGAE</sequence>
<dbReference type="KEGG" id="nsy:104246596"/>
<feature type="compositionally biased region" description="Polar residues" evidence="1">
    <location>
        <begin position="85"/>
        <end position="112"/>
    </location>
</feature>
<dbReference type="eggNOG" id="ENOG502SF79">
    <property type="taxonomic scope" value="Eukaryota"/>
</dbReference>
<evidence type="ECO:0000313" key="3">
    <source>
        <dbReference type="RefSeq" id="XP_009800739.1"/>
    </source>
</evidence>
<accession>A0A1U7YNB9</accession>
<dbReference type="GeneID" id="104246596"/>
<feature type="region of interest" description="Disordered" evidence="1">
    <location>
        <begin position="152"/>
        <end position="176"/>
    </location>
</feature>
<evidence type="ECO:0000256" key="1">
    <source>
        <dbReference type="SAM" id="MobiDB-lite"/>
    </source>
</evidence>
<feature type="region of interest" description="Disordered" evidence="1">
    <location>
        <begin position="54"/>
        <end position="115"/>
    </location>
</feature>
<dbReference type="OrthoDB" id="1303852at2759"/>